<dbReference type="GO" id="GO:0035556">
    <property type="term" value="P:intracellular signal transduction"/>
    <property type="evidence" value="ECO:0007669"/>
    <property type="project" value="InterPro"/>
</dbReference>
<protein>
    <submittedName>
        <fullName evidence="2">DUF427 domain-containing protein</fullName>
    </submittedName>
</protein>
<reference evidence="2" key="1">
    <citation type="submission" date="2020-03" db="EMBL/GenBank/DDBJ databases">
        <title>Genome of Pelagibius litoralis DSM 21314T.</title>
        <authorList>
            <person name="Wang G."/>
        </authorList>
    </citation>
    <scope>NUCLEOTIDE SEQUENCE</scope>
    <source>
        <strain evidence="2">DSM 21314</strain>
    </source>
</reference>
<dbReference type="Proteomes" id="UP000761264">
    <property type="component" value="Unassembled WGS sequence"/>
</dbReference>
<accession>A0A967C4U3</accession>
<comment type="caution">
    <text evidence="2">The sequence shown here is derived from an EMBL/GenBank/DDBJ whole genome shotgun (WGS) entry which is preliminary data.</text>
</comment>
<dbReference type="CDD" id="cd07302">
    <property type="entry name" value="CHD"/>
    <property type="match status" value="1"/>
</dbReference>
<keyword evidence="3" id="KW-1185">Reference proteome</keyword>
<dbReference type="PANTHER" id="PTHR43058:SF1">
    <property type="entry name" value="DUF427 DOMAIN-CONTAINING PROTEIN"/>
    <property type="match status" value="1"/>
</dbReference>
<dbReference type="SUPFAM" id="SSF55073">
    <property type="entry name" value="Nucleotide cyclase"/>
    <property type="match status" value="1"/>
</dbReference>
<evidence type="ECO:0000313" key="3">
    <source>
        <dbReference type="Proteomes" id="UP000761264"/>
    </source>
</evidence>
<evidence type="ECO:0000259" key="1">
    <source>
        <dbReference type="PROSITE" id="PS50125"/>
    </source>
</evidence>
<gene>
    <name evidence="2" type="ORF">HBA54_09675</name>
</gene>
<organism evidence="2 3">
    <name type="scientific">Pelagibius litoralis</name>
    <dbReference type="NCBI Taxonomy" id="374515"/>
    <lineage>
        <taxon>Bacteria</taxon>
        <taxon>Pseudomonadati</taxon>
        <taxon>Pseudomonadota</taxon>
        <taxon>Alphaproteobacteria</taxon>
        <taxon>Rhodospirillales</taxon>
        <taxon>Rhodovibrionaceae</taxon>
        <taxon>Pelagibius</taxon>
    </lineage>
</organism>
<dbReference type="Pfam" id="PF00211">
    <property type="entry name" value="Guanylate_cyc"/>
    <property type="match status" value="1"/>
</dbReference>
<dbReference type="PROSITE" id="PS50125">
    <property type="entry name" value="GUANYLATE_CYCLASE_2"/>
    <property type="match status" value="1"/>
</dbReference>
<dbReference type="GO" id="GO:0004016">
    <property type="term" value="F:adenylate cyclase activity"/>
    <property type="evidence" value="ECO:0007669"/>
    <property type="project" value="UniProtKB-ARBA"/>
</dbReference>
<name>A0A967C4U3_9PROT</name>
<feature type="domain" description="Guanylate cyclase" evidence="1">
    <location>
        <begin position="379"/>
        <end position="522"/>
    </location>
</feature>
<dbReference type="InterPro" id="IPR029787">
    <property type="entry name" value="Nucleotide_cyclase"/>
</dbReference>
<dbReference type="InterPro" id="IPR007361">
    <property type="entry name" value="DUF427"/>
</dbReference>
<dbReference type="InterPro" id="IPR038694">
    <property type="entry name" value="DUF427_sf"/>
</dbReference>
<dbReference type="Gene3D" id="2.170.150.40">
    <property type="entry name" value="Domain of unknown function (DUF427)"/>
    <property type="match status" value="1"/>
</dbReference>
<dbReference type="InterPro" id="IPR001054">
    <property type="entry name" value="A/G_cyclase"/>
</dbReference>
<dbReference type="AlphaFoldDB" id="A0A967C4U3"/>
<dbReference type="SMART" id="SM00044">
    <property type="entry name" value="CYCc"/>
    <property type="match status" value="1"/>
</dbReference>
<dbReference type="Pfam" id="PF04248">
    <property type="entry name" value="NTP_transf_9"/>
    <property type="match status" value="1"/>
</dbReference>
<evidence type="ECO:0000313" key="2">
    <source>
        <dbReference type="EMBL" id="NIA68860.1"/>
    </source>
</evidence>
<sequence>MITIRHFPATVAFNDAVVPVIPKVPSSMQEAAPLAPKQPETLDSSDYRIVIEPSGKRVKVIFNGETIADSNRALVLHETRLPAIYYLPREDVALRFLRASDHRTYCPFKGTANYWNVEVGAKSAENAAWSYEDPIEEALGIRGYIAFYWNKMDAWFEEDQAVEIDPGEGLTEYSNPLAAWMLREAWEATSSAELLDRLGRQLNEAGFDISRMNVIIPTLHPQMASNAFVWRRGETVVDERDFPHYGLQSDAYLKSPLMPIFEGAGGIRRRLEGPNPPTDYPILADLIKEGATDYVAMPMRFSNGKINIFTLSTDRPGGFTTEHLGQIHEILPILSRLLEVHAMHRMSRTLLDTYLGAYTGQRVLNGLIKRGDGEDIPAVIWYCDLRGSTALADSISREDYLDLINRFFEAMAGAVLDRGGEVLKFIGDGLLAIFPMEKAGTSKEGKDMFCGRNACTEALEAARDALARMQDVNAALAEEGRAPLRFGLALHLGDLSYGNIGSSTRLDFTVIGPATNEAARIDSLTKELGVALLISEDFESYIPDSLVSLGHHRLRGVTGDKEIFTLPELAPTADG</sequence>
<dbReference type="EMBL" id="JAAQPH010000006">
    <property type="protein sequence ID" value="NIA68860.1"/>
    <property type="molecule type" value="Genomic_DNA"/>
</dbReference>
<dbReference type="Gene3D" id="3.30.70.1230">
    <property type="entry name" value="Nucleotide cyclase"/>
    <property type="match status" value="1"/>
</dbReference>
<proteinExistence type="predicted"/>
<dbReference type="GO" id="GO:0009190">
    <property type="term" value="P:cyclic nucleotide biosynthetic process"/>
    <property type="evidence" value="ECO:0007669"/>
    <property type="project" value="InterPro"/>
</dbReference>
<dbReference type="PANTHER" id="PTHR43058">
    <property type="entry name" value="SLR0655 PROTEIN"/>
    <property type="match status" value="1"/>
</dbReference>